<feature type="site" description="ATP" evidence="11">
    <location>
        <position position="35"/>
    </location>
</feature>
<feature type="active site" evidence="11">
    <location>
        <position position="219"/>
    </location>
</feature>
<dbReference type="STRING" id="1123014.SAMN02745746_00252"/>
<dbReference type="GO" id="GO:0005524">
    <property type="term" value="F:ATP binding"/>
    <property type="evidence" value="ECO:0007669"/>
    <property type="project" value="UniProtKB-UniRule"/>
</dbReference>
<dbReference type="EMBL" id="FXAG01000001">
    <property type="protein sequence ID" value="SME94460.1"/>
    <property type="molecule type" value="Genomic_DNA"/>
</dbReference>
<dbReference type="EC" id="2.7.11.1" evidence="11"/>
<evidence type="ECO:0000256" key="1">
    <source>
        <dbReference type="ARBA" id="ARBA00022490"/>
    </source>
</evidence>
<dbReference type="GO" id="GO:0004674">
    <property type="term" value="F:protein serine/threonine kinase activity"/>
    <property type="evidence" value="ECO:0007669"/>
    <property type="project" value="UniProtKB-UniRule"/>
</dbReference>
<dbReference type="SUPFAM" id="SSF56112">
    <property type="entry name" value="Protein kinase-like (PK-like)"/>
    <property type="match status" value="1"/>
</dbReference>
<protein>
    <recommendedName>
        <fullName evidence="11">Stress response kinase A</fullName>
        <ecNumber evidence="11">2.7.11.1</ecNumber>
    </recommendedName>
    <alternativeName>
        <fullName evidence="11">Serine/threonine-protein kinase SrkA</fullName>
    </alternativeName>
</protein>
<keyword evidence="2 11" id="KW-0723">Serine/threonine-protein kinase</keyword>
<dbReference type="NCBIfam" id="NF008738">
    <property type="entry name" value="PRK11768.1"/>
    <property type="match status" value="1"/>
</dbReference>
<evidence type="ECO:0000256" key="8">
    <source>
        <dbReference type="ARBA" id="ARBA00022840"/>
    </source>
</evidence>
<dbReference type="InterPro" id="IPR011009">
    <property type="entry name" value="Kinase-like_dom_sf"/>
</dbReference>
<keyword evidence="7 11" id="KW-0418">Kinase</keyword>
<dbReference type="AlphaFoldDB" id="A0A1Y6BD05"/>
<dbReference type="PANTHER" id="PTHR39573:SF1">
    <property type="entry name" value="STRESS RESPONSE KINASE A"/>
    <property type="match status" value="1"/>
</dbReference>
<comment type="subcellular location">
    <subcellularLocation>
        <location evidence="11">Cytoplasm</location>
    </subcellularLocation>
</comment>
<comment type="similarity">
    <text evidence="11">Belongs to the SrkA/RdoA protein kinase family.</text>
</comment>
<evidence type="ECO:0000256" key="10">
    <source>
        <dbReference type="ARBA" id="ARBA00023016"/>
    </source>
</evidence>
<evidence type="ECO:0000256" key="3">
    <source>
        <dbReference type="ARBA" id="ARBA00022553"/>
    </source>
</evidence>
<comment type="subunit">
    <text evidence="11">Monomer.</text>
</comment>
<dbReference type="PANTHER" id="PTHR39573">
    <property type="entry name" value="STRESS RESPONSE KINASE A"/>
    <property type="match status" value="1"/>
</dbReference>
<keyword evidence="6 11" id="KW-0547">Nucleotide-binding</keyword>
<name>A0A1Y6BD05_9NEIS</name>
<dbReference type="GO" id="GO:0005737">
    <property type="term" value="C:cytoplasm"/>
    <property type="evidence" value="ECO:0007669"/>
    <property type="project" value="UniProtKB-SubCell"/>
</dbReference>
<keyword evidence="1 11" id="KW-0963">Cytoplasm</keyword>
<evidence type="ECO:0000256" key="2">
    <source>
        <dbReference type="ARBA" id="ARBA00022527"/>
    </source>
</evidence>
<reference evidence="14" key="1">
    <citation type="submission" date="2017-04" db="EMBL/GenBank/DDBJ databases">
        <authorList>
            <person name="Varghese N."/>
            <person name="Submissions S."/>
        </authorList>
    </citation>
    <scope>NUCLEOTIDE SEQUENCE [LARGE SCALE GENOMIC DNA]</scope>
    <source>
        <strain evidence="14">DSM 22618</strain>
    </source>
</reference>
<evidence type="ECO:0000256" key="7">
    <source>
        <dbReference type="ARBA" id="ARBA00022777"/>
    </source>
</evidence>
<sequence>MTTSPPFAGLTPDCLLNALEGLGLPVNGQLLALNSYENRVYQVGLDDAPPLVAKFYRPERWSEAQILEEHAFVAELAGHEIPVVGALDIAGSTLHQHAGFRFALFPRRGGRAPELDQPDTLQWLGRFLGRIHAVGAVTPFAQRPTLDAASFGVEPLTYLADCPFIPDELREVYLGVARQALDGVARGYDRAGAITLRRLHGDCHAGNVLWTEAGPHFVDFDDCRMGPAVQDLWMLLSGERSEQSAQLADLLAGYEDFCEFDTRELYLVEALRTLRLIHYSAWLARRWHDPAFPAAFPWFDSPRYWQDQILALREQIALMDEAPLWPV</sequence>
<evidence type="ECO:0000256" key="6">
    <source>
        <dbReference type="ARBA" id="ARBA00022741"/>
    </source>
</evidence>
<dbReference type="RefSeq" id="WP_085274635.1">
    <property type="nucleotide sequence ID" value="NZ_FXAG01000001.1"/>
</dbReference>
<keyword evidence="4 11" id="KW-0808">Transferase</keyword>
<evidence type="ECO:0000256" key="5">
    <source>
        <dbReference type="ARBA" id="ARBA00022723"/>
    </source>
</evidence>
<evidence type="ECO:0000259" key="12">
    <source>
        <dbReference type="Pfam" id="PF01636"/>
    </source>
</evidence>
<comment type="catalytic activity">
    <reaction evidence="11">
        <text>L-seryl-[protein] + ATP = O-phospho-L-seryl-[protein] + ADP + H(+)</text>
        <dbReference type="Rhea" id="RHEA:17989"/>
        <dbReference type="Rhea" id="RHEA-COMP:9863"/>
        <dbReference type="Rhea" id="RHEA-COMP:11604"/>
        <dbReference type="ChEBI" id="CHEBI:15378"/>
        <dbReference type="ChEBI" id="CHEBI:29999"/>
        <dbReference type="ChEBI" id="CHEBI:30616"/>
        <dbReference type="ChEBI" id="CHEBI:83421"/>
        <dbReference type="ChEBI" id="CHEBI:456216"/>
        <dbReference type="EC" id="2.7.11.1"/>
    </reaction>
</comment>
<dbReference type="GO" id="GO:0106310">
    <property type="term" value="F:protein serine kinase activity"/>
    <property type="evidence" value="ECO:0007669"/>
    <property type="project" value="RHEA"/>
</dbReference>
<evidence type="ECO:0000313" key="14">
    <source>
        <dbReference type="Proteomes" id="UP000192920"/>
    </source>
</evidence>
<feature type="binding site" evidence="11">
    <location>
        <position position="207"/>
    </location>
    <ligand>
        <name>Mg(2+)</name>
        <dbReference type="ChEBI" id="CHEBI:18420"/>
    </ligand>
</feature>
<evidence type="ECO:0000256" key="4">
    <source>
        <dbReference type="ARBA" id="ARBA00022679"/>
    </source>
</evidence>
<dbReference type="Pfam" id="PF01636">
    <property type="entry name" value="APH"/>
    <property type="match status" value="1"/>
</dbReference>
<dbReference type="HAMAP" id="MF_01497">
    <property type="entry name" value="SrkA_kinase"/>
    <property type="match status" value="1"/>
</dbReference>
<gene>
    <name evidence="11" type="primary">srkA</name>
    <name evidence="13" type="ORF">SAMN02745746_00252</name>
</gene>
<organism evidence="13 14">
    <name type="scientific">Pseudogulbenkiania subflava DSM 22618</name>
    <dbReference type="NCBI Taxonomy" id="1123014"/>
    <lineage>
        <taxon>Bacteria</taxon>
        <taxon>Pseudomonadati</taxon>
        <taxon>Pseudomonadota</taxon>
        <taxon>Betaproteobacteria</taxon>
        <taxon>Neisseriales</taxon>
        <taxon>Chromobacteriaceae</taxon>
        <taxon>Pseudogulbenkiania</taxon>
    </lineage>
</organism>
<proteinExistence type="inferred from homology"/>
<evidence type="ECO:0000256" key="11">
    <source>
        <dbReference type="HAMAP-Rule" id="MF_01497"/>
    </source>
</evidence>
<dbReference type="Proteomes" id="UP000192920">
    <property type="component" value="Unassembled WGS sequence"/>
</dbReference>
<keyword evidence="9 11" id="KW-0460">Magnesium</keyword>
<evidence type="ECO:0000313" key="13">
    <source>
        <dbReference type="EMBL" id="SME94460.1"/>
    </source>
</evidence>
<feature type="domain" description="Aminoglycoside phosphotransferase" evidence="12">
    <location>
        <begin position="34"/>
        <end position="264"/>
    </location>
</feature>
<comment type="cofactor">
    <cofactor evidence="11">
        <name>Mg(2+)</name>
        <dbReference type="ChEBI" id="CHEBI:18420"/>
    </cofactor>
</comment>
<dbReference type="Gene3D" id="1.10.510.10">
    <property type="entry name" value="Transferase(Phosphotransferase) domain 1"/>
    <property type="match status" value="1"/>
</dbReference>
<feature type="binding site" evidence="11">
    <location>
        <position position="219"/>
    </location>
    <ligand>
        <name>Mg(2+)</name>
        <dbReference type="ChEBI" id="CHEBI:18420"/>
    </ligand>
</feature>
<comment type="catalytic activity">
    <reaction evidence="11">
        <text>L-threonyl-[protein] + ATP = O-phospho-L-threonyl-[protein] + ADP + H(+)</text>
        <dbReference type="Rhea" id="RHEA:46608"/>
        <dbReference type="Rhea" id="RHEA-COMP:11060"/>
        <dbReference type="Rhea" id="RHEA-COMP:11605"/>
        <dbReference type="ChEBI" id="CHEBI:15378"/>
        <dbReference type="ChEBI" id="CHEBI:30013"/>
        <dbReference type="ChEBI" id="CHEBI:30616"/>
        <dbReference type="ChEBI" id="CHEBI:61977"/>
        <dbReference type="ChEBI" id="CHEBI:456216"/>
        <dbReference type="EC" id="2.7.11.1"/>
    </reaction>
</comment>
<feature type="active site" description="Proton acceptor" evidence="11">
    <location>
        <position position="202"/>
    </location>
</feature>
<accession>A0A1Y6BD05</accession>
<dbReference type="InterPro" id="IPR002575">
    <property type="entry name" value="Aminoglycoside_PTrfase"/>
</dbReference>
<keyword evidence="5 11" id="KW-0479">Metal-binding</keyword>
<dbReference type="GO" id="GO:0000287">
    <property type="term" value="F:magnesium ion binding"/>
    <property type="evidence" value="ECO:0007669"/>
    <property type="project" value="UniProtKB-UniRule"/>
</dbReference>
<keyword evidence="14" id="KW-1185">Reference proteome</keyword>
<evidence type="ECO:0000256" key="9">
    <source>
        <dbReference type="ARBA" id="ARBA00022842"/>
    </source>
</evidence>
<keyword evidence="8 11" id="KW-0067">ATP-binding</keyword>
<dbReference type="Gene3D" id="3.30.200.70">
    <property type="match status" value="1"/>
</dbReference>
<dbReference type="Gene3D" id="1.20.1270.170">
    <property type="match status" value="1"/>
</dbReference>
<dbReference type="InterPro" id="IPR032882">
    <property type="entry name" value="SrkA/RdoA"/>
</dbReference>
<keyword evidence="10 11" id="KW-0346">Stress response</keyword>
<comment type="function">
    <text evidence="11">A protein kinase that phosphorylates Ser and Thr residues. Probably acts to suppress the effects of stress linked to accumulation of reactive oxygen species. Probably involved in the extracytoplasmic stress response.</text>
</comment>
<keyword evidence="3 11" id="KW-0597">Phosphoprotein</keyword>